<evidence type="ECO:0000256" key="2">
    <source>
        <dbReference type="ARBA" id="ARBA00023125"/>
    </source>
</evidence>
<dbReference type="PANTHER" id="PTHR47894">
    <property type="entry name" value="HTH-TYPE TRANSCRIPTIONAL REGULATOR GADX"/>
    <property type="match status" value="1"/>
</dbReference>
<evidence type="ECO:0000256" key="1">
    <source>
        <dbReference type="ARBA" id="ARBA00023015"/>
    </source>
</evidence>
<dbReference type="InterPro" id="IPR018060">
    <property type="entry name" value="HTH_AraC"/>
</dbReference>
<reference evidence="5 6" key="1">
    <citation type="submission" date="2016-06" db="EMBL/GenBank/DDBJ databases">
        <title>Adaptive Radiation by Waves of Gene Transfer Leads to Fine-Scale Resource Partitioning in Marine Microbes.</title>
        <authorList>
            <person name="Hehemann J.-H."/>
            <person name="Arevalo P."/>
            <person name="Datta M.S."/>
            <person name="Yu X."/>
            <person name="Corzett C."/>
            <person name="Henschel A."/>
            <person name="Preheim S.P."/>
            <person name="Timberlake S."/>
            <person name="Alm E.J."/>
            <person name="Polz M.F."/>
        </authorList>
    </citation>
    <scope>NUCLEOTIDE SEQUENCE [LARGE SCALE GENOMIC DNA]</scope>
    <source>
        <strain evidence="5 6">FF50</strain>
    </source>
</reference>
<feature type="domain" description="HTH araC/xylS-type" evidence="4">
    <location>
        <begin position="248"/>
        <end position="345"/>
    </location>
</feature>
<keyword evidence="3" id="KW-0804">Transcription</keyword>
<evidence type="ECO:0000259" key="4">
    <source>
        <dbReference type="PROSITE" id="PS01124"/>
    </source>
</evidence>
<dbReference type="EMBL" id="CP016178">
    <property type="protein sequence ID" value="ANO34801.1"/>
    <property type="molecule type" value="Genomic_DNA"/>
</dbReference>
<dbReference type="PANTHER" id="PTHR47894:SF4">
    <property type="entry name" value="HTH-TYPE TRANSCRIPTIONAL REGULATOR GADX"/>
    <property type="match status" value="1"/>
</dbReference>
<dbReference type="GO" id="GO:0003700">
    <property type="term" value="F:DNA-binding transcription factor activity"/>
    <property type="evidence" value="ECO:0007669"/>
    <property type="project" value="InterPro"/>
</dbReference>
<dbReference type="GO" id="GO:0005829">
    <property type="term" value="C:cytosol"/>
    <property type="evidence" value="ECO:0007669"/>
    <property type="project" value="TreeGrafter"/>
</dbReference>
<dbReference type="SMART" id="SM00342">
    <property type="entry name" value="HTH_ARAC"/>
    <property type="match status" value="1"/>
</dbReference>
<dbReference type="GO" id="GO:0000976">
    <property type="term" value="F:transcription cis-regulatory region binding"/>
    <property type="evidence" value="ECO:0007669"/>
    <property type="project" value="TreeGrafter"/>
</dbReference>
<keyword evidence="2" id="KW-0238">DNA-binding</keyword>
<dbReference type="SUPFAM" id="SSF46689">
    <property type="entry name" value="Homeodomain-like"/>
    <property type="match status" value="1"/>
</dbReference>
<dbReference type="Pfam" id="PF12833">
    <property type="entry name" value="HTH_18"/>
    <property type="match status" value="1"/>
</dbReference>
<sequence>MRTIELKPKAFKSAIPKQPDEANDGSIPLVRADALNALVVEFERNGIDTSDALEAANISRELLQGDDNMLSTKPIMILTEHIYHKSGIFAYVEIVQKTLRSVLIPQFVRSLSKKLTVRDVLVKFNLLIRESIPASSQYLEVDEDTAWFCTANLKNLHPEGWREIFTVLYCTELLRVLVNNTNWRPKSVSLQQSLDGDFAKNIPSKVQLLFGQKITKISVELDLLDNLIYTPYPEPEPKEIVWHSTFTDTIYTALQPYVHEQHLDIDLAATLFDMSSRTLQRRLQQEKNSFRAIKNSLMFDTACELMSRNLSLIQVSVQLGYADISHFSRAFKRFSGLTPKLYQAALIEEKNSLKIKQS</sequence>
<evidence type="ECO:0000256" key="3">
    <source>
        <dbReference type="ARBA" id="ARBA00023163"/>
    </source>
</evidence>
<dbReference type="Proteomes" id="UP000092018">
    <property type="component" value="Chromosome 2"/>
</dbReference>
<evidence type="ECO:0000313" key="5">
    <source>
        <dbReference type="EMBL" id="ANO34801.1"/>
    </source>
</evidence>
<accession>A0AAN0XYE4</accession>
<dbReference type="KEGG" id="vbr:A6E01_16555"/>
<proteinExistence type="predicted"/>
<dbReference type="PRINTS" id="PR00032">
    <property type="entry name" value="HTHARAC"/>
</dbReference>
<protein>
    <recommendedName>
        <fullName evidence="4">HTH araC/xylS-type domain-containing protein</fullName>
    </recommendedName>
</protein>
<name>A0AAN0XYE4_9VIBR</name>
<dbReference type="InterPro" id="IPR009057">
    <property type="entry name" value="Homeodomain-like_sf"/>
</dbReference>
<dbReference type="PROSITE" id="PS01124">
    <property type="entry name" value="HTH_ARAC_FAMILY_2"/>
    <property type="match status" value="1"/>
</dbReference>
<dbReference type="AlphaFoldDB" id="A0AAN0XYE4"/>
<gene>
    <name evidence="5" type="ORF">A6E01_16555</name>
</gene>
<organism evidence="5 6">
    <name type="scientific">Vibrio breoganii</name>
    <dbReference type="NCBI Taxonomy" id="553239"/>
    <lineage>
        <taxon>Bacteria</taxon>
        <taxon>Pseudomonadati</taxon>
        <taxon>Pseudomonadota</taxon>
        <taxon>Gammaproteobacteria</taxon>
        <taxon>Vibrionales</taxon>
        <taxon>Vibrionaceae</taxon>
        <taxon>Vibrio</taxon>
    </lineage>
</organism>
<dbReference type="RefSeq" id="WP_065210749.1">
    <property type="nucleotide sequence ID" value="NZ_CP016178.1"/>
</dbReference>
<evidence type="ECO:0000313" key="6">
    <source>
        <dbReference type="Proteomes" id="UP000092018"/>
    </source>
</evidence>
<keyword evidence="1" id="KW-0805">Transcription regulation</keyword>
<dbReference type="Gene3D" id="1.10.10.60">
    <property type="entry name" value="Homeodomain-like"/>
    <property type="match status" value="1"/>
</dbReference>
<dbReference type="InterPro" id="IPR020449">
    <property type="entry name" value="Tscrpt_reg_AraC-type_HTH"/>
</dbReference>